<accession>A0A813G242</accession>
<dbReference type="AlphaFoldDB" id="A0A813G242"/>
<protein>
    <submittedName>
        <fullName evidence="1">Uncharacterized protein</fullName>
    </submittedName>
</protein>
<gene>
    <name evidence="1" type="ORF">PGLA1383_LOCUS36306</name>
</gene>
<dbReference type="Proteomes" id="UP000654075">
    <property type="component" value="Unassembled WGS sequence"/>
</dbReference>
<comment type="caution">
    <text evidence="1">The sequence shown here is derived from an EMBL/GenBank/DDBJ whole genome shotgun (WGS) entry which is preliminary data.</text>
</comment>
<keyword evidence="2" id="KW-1185">Reference proteome</keyword>
<reference evidence="1" key="1">
    <citation type="submission" date="2021-02" db="EMBL/GenBank/DDBJ databases">
        <authorList>
            <person name="Dougan E. K."/>
            <person name="Rhodes N."/>
            <person name="Thang M."/>
            <person name="Chan C."/>
        </authorList>
    </citation>
    <scope>NUCLEOTIDE SEQUENCE</scope>
</reference>
<sequence length="379" mass="40795">MLADSAGSSAGRCCHASGWLPLGRAAGEGSRWATAALALCVLCEAAPSWQDERLLEVLGLVDEHLDCRSSQTCSEAAFCGSELWAPLVASLRRAVACAEVAESVEKGSSMSAQPHYFSFNQTMAHLQGGGSLMRMNDGEQGTMHPGFNAPLSRLTDTMLRLQLAAKAECPGLCVGMLNPDDKEAILAIGPTHLSWWMDAGFRVTRELMQTGHLAADRNYCFGLVNYRPKTGPETLDMGEFRAAWSAVFTNRTVLIVAPADSFFNTRCGNCRPISPLLYGHGSRIAPFKRARKVYALNPLLLHYSHEHGAQWQGVVQAVQEAAKASGATLVAVSWGTGADILVSELACRGLQAIDVGNLYHTLMGGKKARNVDIDEEVTE</sequence>
<evidence type="ECO:0000313" key="2">
    <source>
        <dbReference type="Proteomes" id="UP000654075"/>
    </source>
</evidence>
<dbReference type="EMBL" id="CAJNNV010026639">
    <property type="protein sequence ID" value="CAE8618703.1"/>
    <property type="molecule type" value="Genomic_DNA"/>
</dbReference>
<name>A0A813G242_POLGL</name>
<dbReference type="OMA" id="CCHASGW"/>
<evidence type="ECO:0000313" key="1">
    <source>
        <dbReference type="EMBL" id="CAE8618703.1"/>
    </source>
</evidence>
<dbReference type="OrthoDB" id="444829at2759"/>
<proteinExistence type="predicted"/>
<organism evidence="1 2">
    <name type="scientific">Polarella glacialis</name>
    <name type="common">Dinoflagellate</name>
    <dbReference type="NCBI Taxonomy" id="89957"/>
    <lineage>
        <taxon>Eukaryota</taxon>
        <taxon>Sar</taxon>
        <taxon>Alveolata</taxon>
        <taxon>Dinophyceae</taxon>
        <taxon>Suessiales</taxon>
        <taxon>Suessiaceae</taxon>
        <taxon>Polarella</taxon>
    </lineage>
</organism>